<dbReference type="EMBL" id="JBHUFF010000009">
    <property type="protein sequence ID" value="MFD1799247.1"/>
    <property type="molecule type" value="Genomic_DNA"/>
</dbReference>
<proteinExistence type="predicted"/>
<keyword evidence="3" id="KW-1185">Reference proteome</keyword>
<feature type="transmembrane region" description="Helical" evidence="1">
    <location>
        <begin position="65"/>
        <end position="83"/>
    </location>
</feature>
<evidence type="ECO:0000256" key="1">
    <source>
        <dbReference type="SAM" id="Phobius"/>
    </source>
</evidence>
<keyword evidence="1" id="KW-1133">Transmembrane helix</keyword>
<dbReference type="RefSeq" id="WP_058918934.1">
    <property type="nucleotide sequence ID" value="NZ_JBHSQC010000004.1"/>
</dbReference>
<reference evidence="3" key="1">
    <citation type="journal article" date="2019" name="Int. J. Syst. Evol. Microbiol.">
        <title>The Global Catalogue of Microorganisms (GCM) 10K type strain sequencing project: providing services to taxonomists for standard genome sequencing and annotation.</title>
        <authorList>
            <consortium name="The Broad Institute Genomics Platform"/>
            <consortium name="The Broad Institute Genome Sequencing Center for Infectious Disease"/>
            <person name="Wu L."/>
            <person name="Ma J."/>
        </authorList>
    </citation>
    <scope>NUCLEOTIDE SEQUENCE [LARGE SCALE GENOMIC DNA]</scope>
    <source>
        <strain evidence="3">KCTC 42143</strain>
    </source>
</reference>
<sequence>MEEKKTFCTRCGKQVEAAEKFCSDCGNVVNKKRTSGVPLNEETVTKGDTSTNQYSGYKKRKPNNLILLVGAAVIAIALYLVFFNTEFREISGNWIPSDFDNEESVNIAIEKNGKAKITVSYIDGDSPLNNGEISIDIQLEKLSKEASIYRVNDIQSVQFAMDNTLYELFESEVLKAFDDEGVSDIETKKSGKKMIVTFNSPREWLNYTGEDFDFVINAINENTLVIDDEYFYRQ</sequence>
<accession>A0ABW4NLL0</accession>
<evidence type="ECO:0000313" key="3">
    <source>
        <dbReference type="Proteomes" id="UP001597285"/>
    </source>
</evidence>
<name>A0ABW4NLL0_9LACT</name>
<keyword evidence="1" id="KW-0812">Transmembrane</keyword>
<dbReference type="Proteomes" id="UP001597285">
    <property type="component" value="Unassembled WGS sequence"/>
</dbReference>
<keyword evidence="1" id="KW-0472">Membrane</keyword>
<comment type="caution">
    <text evidence="2">The sequence shown here is derived from an EMBL/GenBank/DDBJ whole genome shotgun (WGS) entry which is preliminary data.</text>
</comment>
<organism evidence="2 3">
    <name type="scientific">Carnobacterium antarcticum</name>
    <dbReference type="NCBI Taxonomy" id="2126436"/>
    <lineage>
        <taxon>Bacteria</taxon>
        <taxon>Bacillati</taxon>
        <taxon>Bacillota</taxon>
        <taxon>Bacilli</taxon>
        <taxon>Lactobacillales</taxon>
        <taxon>Carnobacteriaceae</taxon>
        <taxon>Carnobacterium</taxon>
    </lineage>
</organism>
<gene>
    <name evidence="2" type="ORF">ACFSBK_05150</name>
</gene>
<evidence type="ECO:0000313" key="2">
    <source>
        <dbReference type="EMBL" id="MFD1799247.1"/>
    </source>
</evidence>
<protein>
    <submittedName>
        <fullName evidence="2">Zinc-ribbon domain-containing protein</fullName>
    </submittedName>
</protein>